<evidence type="ECO:0000313" key="5">
    <source>
        <dbReference type="EMBL" id="WZK88648.1"/>
    </source>
</evidence>
<dbReference type="Proteomes" id="UP001623232">
    <property type="component" value="Chromosome"/>
</dbReference>
<dbReference type="InterPro" id="IPR029000">
    <property type="entry name" value="Cyclophilin-like_dom_sf"/>
</dbReference>
<dbReference type="RefSeq" id="WP_406646125.1">
    <property type="nucleotide sequence ID" value="NZ_CP123584.1"/>
</dbReference>
<evidence type="ECO:0000313" key="6">
    <source>
        <dbReference type="Proteomes" id="UP001623232"/>
    </source>
</evidence>
<evidence type="ECO:0000256" key="3">
    <source>
        <dbReference type="ARBA" id="ARBA00022840"/>
    </source>
</evidence>
<evidence type="ECO:0000256" key="2">
    <source>
        <dbReference type="ARBA" id="ARBA00022801"/>
    </source>
</evidence>
<organism evidence="5 6">
    <name type="scientific">Aliisedimentitalea scapharcae</name>
    <dbReference type="NCBI Taxonomy" id="1524259"/>
    <lineage>
        <taxon>Bacteria</taxon>
        <taxon>Pseudomonadati</taxon>
        <taxon>Pseudomonadota</taxon>
        <taxon>Alphaproteobacteria</taxon>
        <taxon>Rhodobacterales</taxon>
        <taxon>Roseobacteraceae</taxon>
        <taxon>Aliisedimentitalea</taxon>
    </lineage>
</organism>
<dbReference type="PANTHER" id="PTHR34698:SF2">
    <property type="entry name" value="5-OXOPROLINASE SUBUNIT B"/>
    <property type="match status" value="1"/>
</dbReference>
<dbReference type="Gene3D" id="2.40.100.10">
    <property type="entry name" value="Cyclophilin-like"/>
    <property type="match status" value="1"/>
</dbReference>
<proteinExistence type="predicted"/>
<keyword evidence="3" id="KW-0067">ATP-binding</keyword>
<protein>
    <submittedName>
        <fullName evidence="5">Carboxyltransferase domain-containing protein</fullName>
    </submittedName>
</protein>
<dbReference type="PANTHER" id="PTHR34698">
    <property type="entry name" value="5-OXOPROLINASE SUBUNIT B"/>
    <property type="match status" value="1"/>
</dbReference>
<dbReference type="Gene3D" id="3.30.1360.40">
    <property type="match status" value="1"/>
</dbReference>
<accession>A0ABZ2XSG1</accession>
<dbReference type="SUPFAM" id="SSF50891">
    <property type="entry name" value="Cyclophilin-like"/>
    <property type="match status" value="1"/>
</dbReference>
<gene>
    <name evidence="5" type="ORF">QEZ52_18935</name>
</gene>
<keyword evidence="1" id="KW-0547">Nucleotide-binding</keyword>
<dbReference type="EMBL" id="CP123584">
    <property type="protein sequence ID" value="WZK88648.1"/>
    <property type="molecule type" value="Genomic_DNA"/>
</dbReference>
<dbReference type="InterPro" id="IPR003833">
    <property type="entry name" value="CT_C_D"/>
</dbReference>
<evidence type="ECO:0000259" key="4">
    <source>
        <dbReference type="SMART" id="SM00796"/>
    </source>
</evidence>
<dbReference type="Pfam" id="PF02682">
    <property type="entry name" value="CT_C_D"/>
    <property type="match status" value="1"/>
</dbReference>
<evidence type="ECO:0000256" key="1">
    <source>
        <dbReference type="ARBA" id="ARBA00022741"/>
    </source>
</evidence>
<dbReference type="SUPFAM" id="SSF160467">
    <property type="entry name" value="PH0987 N-terminal domain-like"/>
    <property type="match status" value="1"/>
</dbReference>
<feature type="domain" description="Carboxyltransferase" evidence="4">
    <location>
        <begin position="12"/>
        <end position="216"/>
    </location>
</feature>
<sequence length="252" mass="27429">MPVHFAQTEGFPMIRTVGVQGMLVTFADQMTEASNRATLAFRTAIEQLDLEGVIETSTSLASAYVRFDPQSLSHARLHDCLSTLLDARDWYAAELPVGRRFWRVPTVYGTSRAPQLAEAADLAGMSEHQAIESLSSSRVRVLTIGFAPGQPYLGPLGKEWNIPRQTELTPLVPAGALVLAISQFVLFSSSTPTGWRHVGQTGFGIFQPKAATPFALRAGDELQFDAVTEQEFGRICERDPSFGGATATEIRA</sequence>
<reference evidence="5 6" key="1">
    <citation type="submission" date="2023-04" db="EMBL/GenBank/DDBJ databases">
        <title>Complete genome sequence of Alisedimentitalea scapharcae.</title>
        <authorList>
            <person name="Rong J.-C."/>
            <person name="Yi M.-L."/>
            <person name="Zhao Q."/>
        </authorList>
    </citation>
    <scope>NUCLEOTIDE SEQUENCE [LARGE SCALE GENOMIC DNA]</scope>
    <source>
        <strain evidence="5 6">KCTC 42119</strain>
    </source>
</reference>
<dbReference type="InterPro" id="IPR010016">
    <property type="entry name" value="PxpB"/>
</dbReference>
<name>A0ABZ2XSG1_9RHOB</name>
<keyword evidence="2" id="KW-0378">Hydrolase</keyword>
<dbReference type="SMART" id="SM00796">
    <property type="entry name" value="AHS1"/>
    <property type="match status" value="1"/>
</dbReference>
<keyword evidence="6" id="KW-1185">Reference proteome</keyword>